<dbReference type="EMBL" id="JAUHTC010000021">
    <property type="protein sequence ID" value="MDN4517184.1"/>
    <property type="molecule type" value="Genomic_DNA"/>
</dbReference>
<proteinExistence type="predicted"/>
<dbReference type="InterPro" id="IPR048000">
    <property type="entry name" value="TnsA-like"/>
</dbReference>
<keyword evidence="2" id="KW-1185">Reference proteome</keyword>
<protein>
    <submittedName>
        <fullName evidence="1">TnsA-like heteromeric transposase endonuclease subunit</fullName>
    </submittedName>
</protein>
<dbReference type="NCBIfam" id="NF033179">
    <property type="entry name" value="TnsA_like_Actin"/>
    <property type="match status" value="1"/>
</dbReference>
<comment type="caution">
    <text evidence="1">The sequence shown here is derived from an EMBL/GenBank/DDBJ whole genome shotgun (WGS) entry which is preliminary data.</text>
</comment>
<organism evidence="1 2">
    <name type="scientific">Mycolicibacterium austroafricanum</name>
    <name type="common">Mycobacterium austroafricanum</name>
    <dbReference type="NCBI Taxonomy" id="39687"/>
    <lineage>
        <taxon>Bacteria</taxon>
        <taxon>Bacillati</taxon>
        <taxon>Actinomycetota</taxon>
        <taxon>Actinomycetes</taxon>
        <taxon>Mycobacteriales</taxon>
        <taxon>Mycobacteriaceae</taxon>
        <taxon>Mycolicibacterium</taxon>
    </lineage>
</organism>
<dbReference type="RefSeq" id="WP_301161315.1">
    <property type="nucleotide sequence ID" value="NZ_JAUHTC010000021.1"/>
</dbReference>
<accession>A0ABT8H8T9</accession>
<gene>
    <name evidence="1" type="ORF">QYF68_05010</name>
</gene>
<name>A0ABT8H8T9_MYCAO</name>
<evidence type="ECO:0000313" key="1">
    <source>
        <dbReference type="EMBL" id="MDN4517184.1"/>
    </source>
</evidence>
<evidence type="ECO:0000313" key="2">
    <source>
        <dbReference type="Proteomes" id="UP001172687"/>
    </source>
</evidence>
<reference evidence="1" key="1">
    <citation type="submission" date="2023-07" db="EMBL/GenBank/DDBJ databases">
        <title>Degradation of tert-butanol by M. austroafricanum TBA100.</title>
        <authorList>
            <person name="Helbich S."/>
            <person name="Vainshtein Y."/>
        </authorList>
    </citation>
    <scope>NUCLEOTIDE SEQUENCE</scope>
    <source>
        <strain evidence="1">TBA100</strain>
    </source>
</reference>
<sequence length="242" mass="26426">MTETAVVLVRLPGAGVASWPADSPLAGIPVETAEPIRQFYSWPGKRNYDGRWWSSTSGRHVVFESLLERDALMMADFSTEVVAVCAQPLAFLWPRGTAHAAHHVPDFFVRLSCGDGRVVDVKHVDAVAGARLQIALTAAACAEVGWQYEIFTGSDCAPALDRNVRWLSGYRHDRYRPQRSVLRAIDEAFGCPTPLREGASRAAAGCASSVGTVLGHVYHCVWTHHLRADLSVPLTMTTTVSR</sequence>
<dbReference type="Proteomes" id="UP001172687">
    <property type="component" value="Unassembled WGS sequence"/>
</dbReference>